<dbReference type="Pfam" id="PF08240">
    <property type="entry name" value="ADH_N"/>
    <property type="match status" value="1"/>
</dbReference>
<evidence type="ECO:0000313" key="5">
    <source>
        <dbReference type="Proteomes" id="UP000281975"/>
    </source>
</evidence>
<comment type="caution">
    <text evidence="4">The sequence shown here is derived from an EMBL/GenBank/DDBJ whole genome shotgun (WGS) entry which is preliminary data.</text>
</comment>
<dbReference type="OrthoDB" id="9788224at2"/>
<dbReference type="EMBL" id="RBIN01000005">
    <property type="protein sequence ID" value="RKR03313.1"/>
    <property type="molecule type" value="Genomic_DNA"/>
</dbReference>
<keyword evidence="1" id="KW-0521">NADP</keyword>
<dbReference type="GO" id="GO:0016651">
    <property type="term" value="F:oxidoreductase activity, acting on NAD(P)H"/>
    <property type="evidence" value="ECO:0007669"/>
    <property type="project" value="TreeGrafter"/>
</dbReference>
<dbReference type="Gene3D" id="3.40.50.720">
    <property type="entry name" value="NAD(P)-binding Rossmann-like Domain"/>
    <property type="match status" value="1"/>
</dbReference>
<protein>
    <submittedName>
        <fullName evidence="4">NADPH:quinone reductase-like Zn-dependent oxidoreductase</fullName>
    </submittedName>
</protein>
<gene>
    <name evidence="4" type="ORF">C7446_1834</name>
</gene>
<proteinExistence type="predicted"/>
<dbReference type="Pfam" id="PF00107">
    <property type="entry name" value="ADH_zinc_N"/>
    <property type="match status" value="1"/>
</dbReference>
<feature type="domain" description="Enoyl reductase (ER)" evidence="3">
    <location>
        <begin position="11"/>
        <end position="327"/>
    </location>
</feature>
<dbReference type="Proteomes" id="UP000281975">
    <property type="component" value="Unassembled WGS sequence"/>
</dbReference>
<dbReference type="PANTHER" id="PTHR48106">
    <property type="entry name" value="QUINONE OXIDOREDUCTASE PIG3-RELATED"/>
    <property type="match status" value="1"/>
</dbReference>
<dbReference type="Gene3D" id="3.90.180.10">
    <property type="entry name" value="Medium-chain alcohol dehydrogenases, catalytic domain"/>
    <property type="match status" value="1"/>
</dbReference>
<dbReference type="PANTHER" id="PTHR48106:SF18">
    <property type="entry name" value="QUINONE OXIDOREDUCTASE PIG3"/>
    <property type="match status" value="1"/>
</dbReference>
<dbReference type="RefSeq" id="WP_121172795.1">
    <property type="nucleotide sequence ID" value="NZ_RBIN01000005.1"/>
</dbReference>
<keyword evidence="5" id="KW-1185">Reference proteome</keyword>
<dbReference type="InterPro" id="IPR013154">
    <property type="entry name" value="ADH-like_N"/>
</dbReference>
<keyword evidence="2" id="KW-0560">Oxidoreductase</keyword>
<dbReference type="GO" id="GO:0070402">
    <property type="term" value="F:NADPH binding"/>
    <property type="evidence" value="ECO:0007669"/>
    <property type="project" value="TreeGrafter"/>
</dbReference>
<reference evidence="4 5" key="1">
    <citation type="submission" date="2018-10" db="EMBL/GenBank/DDBJ databases">
        <title>Genomic Encyclopedia of Type Strains, Phase IV (KMG-IV): sequencing the most valuable type-strain genomes for metagenomic binning, comparative biology and taxonomic classification.</title>
        <authorList>
            <person name="Goeker M."/>
        </authorList>
    </citation>
    <scope>NUCLEOTIDE SEQUENCE [LARGE SCALE GENOMIC DNA]</scope>
    <source>
        <strain evidence="4 5">DSM 23229</strain>
    </source>
</reference>
<name>A0A420WW44_9GAMM</name>
<accession>A0A420WW44</accession>
<evidence type="ECO:0000313" key="4">
    <source>
        <dbReference type="EMBL" id="RKR03313.1"/>
    </source>
</evidence>
<evidence type="ECO:0000259" key="3">
    <source>
        <dbReference type="SMART" id="SM00829"/>
    </source>
</evidence>
<evidence type="ECO:0000256" key="1">
    <source>
        <dbReference type="ARBA" id="ARBA00022857"/>
    </source>
</evidence>
<sequence length="329" mass="35379">MSRIVRFHELGGPDVLRLEEVSVAPPGPGEVQIRPRALGINRAEVMYRTGQYLVQPEFPAVIGYEAAGTVEAVGEGVSEFAIGDAVSVIPAFSFADYGVHGELVNAPVHAVVRHPANLSFEQAAAAWMMYTTAYGALIDIADLQPGDTVLIRAASSSVGLAAIQIANQIGAIPVALTRTDSKRQALLDAGAQHVIATEEQDLIEAVERITAGEGARVAFDPVGGRKVRNILKTLKFGGFFFQYGALETDDLTIPVMELLGKDLTIRGYQLFEVTGDPQRMQRARDFIHAGLASGQLAPIIARSFPLEEMAEAHRYMESNSQIGKIIVTV</sequence>
<dbReference type="InterPro" id="IPR036291">
    <property type="entry name" value="NAD(P)-bd_dom_sf"/>
</dbReference>
<dbReference type="SMART" id="SM00829">
    <property type="entry name" value="PKS_ER"/>
    <property type="match status" value="1"/>
</dbReference>
<evidence type="ECO:0000256" key="2">
    <source>
        <dbReference type="ARBA" id="ARBA00023002"/>
    </source>
</evidence>
<dbReference type="CDD" id="cd08268">
    <property type="entry name" value="MDR2"/>
    <property type="match status" value="1"/>
</dbReference>
<dbReference type="InterPro" id="IPR020843">
    <property type="entry name" value="ER"/>
</dbReference>
<dbReference type="InterPro" id="IPR011032">
    <property type="entry name" value="GroES-like_sf"/>
</dbReference>
<dbReference type="AlphaFoldDB" id="A0A420WW44"/>
<dbReference type="SUPFAM" id="SSF50129">
    <property type="entry name" value="GroES-like"/>
    <property type="match status" value="1"/>
</dbReference>
<dbReference type="SUPFAM" id="SSF51735">
    <property type="entry name" value="NAD(P)-binding Rossmann-fold domains"/>
    <property type="match status" value="1"/>
</dbReference>
<organism evidence="4 5">
    <name type="scientific">Kushneria sinocarnis</name>
    <dbReference type="NCBI Taxonomy" id="595502"/>
    <lineage>
        <taxon>Bacteria</taxon>
        <taxon>Pseudomonadati</taxon>
        <taxon>Pseudomonadota</taxon>
        <taxon>Gammaproteobacteria</taxon>
        <taxon>Oceanospirillales</taxon>
        <taxon>Halomonadaceae</taxon>
        <taxon>Kushneria</taxon>
    </lineage>
</organism>
<dbReference type="InterPro" id="IPR013149">
    <property type="entry name" value="ADH-like_C"/>
</dbReference>